<reference evidence="6" key="1">
    <citation type="journal article" date="2019" name="Int. J. Syst. Evol. Microbiol.">
        <title>The Global Catalogue of Microorganisms (GCM) 10K type strain sequencing project: providing services to taxonomists for standard genome sequencing and annotation.</title>
        <authorList>
            <consortium name="The Broad Institute Genomics Platform"/>
            <consortium name="The Broad Institute Genome Sequencing Center for Infectious Disease"/>
            <person name="Wu L."/>
            <person name="Ma J."/>
        </authorList>
    </citation>
    <scope>NUCLEOTIDE SEQUENCE [LARGE SCALE GENOMIC DNA]</scope>
    <source>
        <strain evidence="6">CGMCC 1.7003</strain>
    </source>
</reference>
<dbReference type="PANTHER" id="PTHR35369">
    <property type="entry name" value="BLR3025 PROTEIN-RELATED"/>
    <property type="match status" value="1"/>
</dbReference>
<name>A0ABQ3L010_9ALTE</name>
<keyword evidence="2" id="KW-0227">DNA damage</keyword>
<comment type="caution">
    <text evidence="5">The sequence shown here is derived from an EMBL/GenBank/DDBJ whole genome shotgun (WGS) entry which is preliminary data.</text>
</comment>
<evidence type="ECO:0000256" key="3">
    <source>
        <dbReference type="SAM" id="SignalP"/>
    </source>
</evidence>
<dbReference type="Gene3D" id="3.30.70.270">
    <property type="match status" value="1"/>
</dbReference>
<dbReference type="InterPro" id="IPR043128">
    <property type="entry name" value="Rev_trsase/Diguanyl_cyclase"/>
</dbReference>
<organism evidence="5 6">
    <name type="scientific">Alishewanella longhuensis</name>
    <dbReference type="NCBI Taxonomy" id="1091037"/>
    <lineage>
        <taxon>Bacteria</taxon>
        <taxon>Pseudomonadati</taxon>
        <taxon>Pseudomonadota</taxon>
        <taxon>Gammaproteobacteria</taxon>
        <taxon>Alteromonadales</taxon>
        <taxon>Alteromonadaceae</taxon>
        <taxon>Alishewanella</taxon>
    </lineage>
</organism>
<dbReference type="EMBL" id="BNAO01000003">
    <property type="protein sequence ID" value="GHG67471.1"/>
    <property type="molecule type" value="Genomic_DNA"/>
</dbReference>
<keyword evidence="6" id="KW-1185">Reference proteome</keyword>
<feature type="chain" id="PRO_5045554504" evidence="3">
    <location>
        <begin position="20"/>
        <end position="480"/>
    </location>
</feature>
<dbReference type="SUPFAM" id="SSF56672">
    <property type="entry name" value="DNA/RNA polymerases"/>
    <property type="match status" value="1"/>
</dbReference>
<dbReference type="InterPro" id="IPR050356">
    <property type="entry name" value="SulA_CellDiv_inhibitor"/>
</dbReference>
<evidence type="ECO:0000313" key="5">
    <source>
        <dbReference type="EMBL" id="GHG67471.1"/>
    </source>
</evidence>
<dbReference type="Gene3D" id="3.40.1170.60">
    <property type="match status" value="1"/>
</dbReference>
<comment type="similarity">
    <text evidence="1">Belongs to the DNA polymerase type-Y family.</text>
</comment>
<evidence type="ECO:0000259" key="4">
    <source>
        <dbReference type="Pfam" id="PF00817"/>
    </source>
</evidence>
<dbReference type="RefSeq" id="WP_189432110.1">
    <property type="nucleotide sequence ID" value="NZ_BNAO01000003.1"/>
</dbReference>
<accession>A0ABQ3L010</accession>
<feature type="signal peptide" evidence="3">
    <location>
        <begin position="1"/>
        <end position="19"/>
    </location>
</feature>
<evidence type="ECO:0000256" key="1">
    <source>
        <dbReference type="ARBA" id="ARBA00010945"/>
    </source>
</evidence>
<evidence type="ECO:0000313" key="6">
    <source>
        <dbReference type="Proteomes" id="UP000659697"/>
    </source>
</evidence>
<protein>
    <submittedName>
        <fullName evidence="5">Nucleotidyltransferase</fullName>
    </submittedName>
</protein>
<gene>
    <name evidence="5" type="ORF">GCM10010919_16180</name>
</gene>
<sequence>MLWLYLHFPSLLLDNLSAAAPAVPMALAEPRRHQLLAVNAEAAQAGVSVGQSVATAVLLCPKLQLFPPDERRQQQLLQQLCVRLYQYTGDIALQPPDGLCIRAGTMLQLYSGFAAYWQQLQQLLQVQQCRVIAACASTPVSARLLARAGRQCLTLDPEQRLKALQQTELSYSDLSTEVQQQLARLGIRHIGQLQVLAPAELARRFPHEVVGYLQQLAGDSPRPLQFYRPASQFQHYLLLQYEISQTEILLRPVSPLLKQLQQFLQQRNQLCRCLILTLYFRQQAPRQIRVQAMGGEVQAARWQSLLSLQLEQVKLPEPVYALELQALQLSAAVAQNSTLLDDKQSGIEKNTTLSKVQLLSLLAAKLGQQVLHSPAYVSCHWPEQSLQRQAPLPEKEHNSTAASLMADKPYAIRPSLQLAEPVNLTEPIQLLSAPERLESLCWQSGVLRQRDYYVARNRQGQQLWVFKTPAQQWFIHGWFS</sequence>
<evidence type="ECO:0000256" key="2">
    <source>
        <dbReference type="ARBA" id="ARBA00022763"/>
    </source>
</evidence>
<feature type="domain" description="UmuC" evidence="4">
    <location>
        <begin position="24"/>
        <end position="146"/>
    </location>
</feature>
<dbReference type="Proteomes" id="UP000659697">
    <property type="component" value="Unassembled WGS sequence"/>
</dbReference>
<dbReference type="CDD" id="cd03468">
    <property type="entry name" value="PolY_like"/>
    <property type="match status" value="1"/>
</dbReference>
<proteinExistence type="inferred from homology"/>
<keyword evidence="3" id="KW-0732">Signal</keyword>
<dbReference type="InterPro" id="IPR001126">
    <property type="entry name" value="UmuC"/>
</dbReference>
<dbReference type="InterPro" id="IPR043502">
    <property type="entry name" value="DNA/RNA_pol_sf"/>
</dbReference>
<dbReference type="Pfam" id="PF00817">
    <property type="entry name" value="IMS"/>
    <property type="match status" value="1"/>
</dbReference>
<dbReference type="PANTHER" id="PTHR35369:SF2">
    <property type="entry name" value="BLR3025 PROTEIN"/>
    <property type="match status" value="1"/>
</dbReference>